<evidence type="ECO:0000256" key="1">
    <source>
        <dbReference type="ARBA" id="ARBA00000757"/>
    </source>
</evidence>
<dbReference type="Pfam" id="PF20511">
    <property type="entry name" value="PMI_typeI_cat"/>
    <property type="match status" value="1"/>
</dbReference>
<feature type="binding site" evidence="10">
    <location>
        <position position="133"/>
    </location>
    <ligand>
        <name>Zn(2+)</name>
        <dbReference type="ChEBI" id="CHEBI:29105"/>
    </ligand>
</feature>
<feature type="domain" description="Mannose-6-phosphate isomerase cupin" evidence="12">
    <location>
        <begin position="318"/>
        <end position="395"/>
    </location>
</feature>
<reference evidence="13 14" key="1">
    <citation type="journal article" date="2015" name="BMC Genomics">
        <title>Genome mining reveals unlocked bioactive potential of marine Gram-negative bacteria.</title>
        <authorList>
            <person name="Machado H."/>
            <person name="Sonnenschein E.C."/>
            <person name="Melchiorsen J."/>
            <person name="Gram L."/>
        </authorList>
    </citation>
    <scope>NUCLEOTIDE SEQUENCE [LARGE SCALE GENOMIC DNA]</scope>
    <source>
        <strain evidence="13 14">S2757</strain>
    </source>
</reference>
<dbReference type="PIRSF" id="PIRSF001480">
    <property type="entry name" value="Mannose-6-phosphate_isomerase"/>
    <property type="match status" value="1"/>
</dbReference>
<dbReference type="InterPro" id="IPR011051">
    <property type="entry name" value="RmlC_Cupin_sf"/>
</dbReference>
<dbReference type="GO" id="GO:0005975">
    <property type="term" value="P:carbohydrate metabolic process"/>
    <property type="evidence" value="ECO:0007669"/>
    <property type="project" value="InterPro"/>
</dbReference>
<feature type="binding site" evidence="10">
    <location>
        <position position="261"/>
    </location>
    <ligand>
        <name>Zn(2+)</name>
        <dbReference type="ChEBI" id="CHEBI:29105"/>
    </ligand>
</feature>
<dbReference type="AlphaFoldDB" id="A0A0F4NIK0"/>
<comment type="caution">
    <text evidence="13">The sequence shown here is derived from an EMBL/GenBank/DDBJ whole genome shotgun (WGS) entry which is preliminary data.</text>
</comment>
<evidence type="ECO:0000256" key="6">
    <source>
        <dbReference type="ARBA" id="ARBA00023235"/>
    </source>
</evidence>
<feature type="domain" description="Phosphomannose isomerase type I catalytic" evidence="11">
    <location>
        <begin position="3"/>
        <end position="149"/>
    </location>
</feature>
<evidence type="ECO:0000259" key="12">
    <source>
        <dbReference type="Pfam" id="PF21621"/>
    </source>
</evidence>
<dbReference type="InterPro" id="IPR049071">
    <property type="entry name" value="MPI_cupin_dom"/>
</dbReference>
<evidence type="ECO:0000256" key="4">
    <source>
        <dbReference type="ARBA" id="ARBA00022723"/>
    </source>
</evidence>
<comment type="similarity">
    <text evidence="2">Belongs to the mannose-6-phosphate isomerase type 1 family.</text>
</comment>
<dbReference type="GO" id="GO:0009298">
    <property type="term" value="P:GDP-mannose biosynthetic process"/>
    <property type="evidence" value="ECO:0007669"/>
    <property type="project" value="InterPro"/>
</dbReference>
<evidence type="ECO:0000313" key="14">
    <source>
        <dbReference type="Proteomes" id="UP000033673"/>
    </source>
</evidence>
<sequence>MSIYKLNNVIQTYDWGSVTSLHDMFNIDNPQHLPQAEMWMGAHPRGCSKVVEQDIPLNDLLVRDTPNLLGSYTAARFGELPYLLKIIAAQSPLSIQVHPSKQKAEQGFARENRLGIPLDAANRNFKDANHKPELVYALTFFLALNGFRPISEITALFHEIDIETINPLVDALIQQPNEAGLRDFFSHIMTLCEADKRQALQQLSLLVEKPAKSRLSREAFHTIRTLMVHYQDDLGLFAPLLLNIIELAPGEAMFLHAETPHAYLSGTALEIMANSDNVLRAGLTAKHIDIEQLIENLSLKTTHASKLIMSPVQKESRLTYPVPVDDFCFDIVFSNPTPQTLYVRSAEVLFCIDGEVVVETPQQTVTLKKGQSAFVTCDALSYQFSGNGRLARAYN</sequence>
<organism evidence="13 14">
    <name type="scientific">Vibrio galatheae</name>
    <dbReference type="NCBI Taxonomy" id="579748"/>
    <lineage>
        <taxon>Bacteria</taxon>
        <taxon>Pseudomonadati</taxon>
        <taxon>Pseudomonadota</taxon>
        <taxon>Gammaproteobacteria</taxon>
        <taxon>Vibrionales</taxon>
        <taxon>Vibrionaceae</taxon>
        <taxon>Vibrio</taxon>
    </lineage>
</organism>
<dbReference type="InterPro" id="IPR016305">
    <property type="entry name" value="Mannose-6-P_Isomerase"/>
</dbReference>
<keyword evidence="6 13" id="KW-0413">Isomerase</keyword>
<feature type="binding site" evidence="10">
    <location>
        <position position="96"/>
    </location>
    <ligand>
        <name>Zn(2+)</name>
        <dbReference type="ChEBI" id="CHEBI:29105"/>
    </ligand>
</feature>
<accession>A0A0F4NIK0</accession>
<evidence type="ECO:0000256" key="7">
    <source>
        <dbReference type="ARBA" id="ARBA00029741"/>
    </source>
</evidence>
<dbReference type="Proteomes" id="UP000033673">
    <property type="component" value="Unassembled WGS sequence"/>
</dbReference>
<dbReference type="PATRIC" id="fig|579748.3.peg.2491"/>
<dbReference type="GO" id="GO:0004476">
    <property type="term" value="F:mannose-6-phosphate isomerase activity"/>
    <property type="evidence" value="ECO:0007669"/>
    <property type="project" value="UniProtKB-EC"/>
</dbReference>
<dbReference type="STRING" id="579748.TW81_12075"/>
<dbReference type="SUPFAM" id="SSF51182">
    <property type="entry name" value="RmlC-like cupins"/>
    <property type="match status" value="1"/>
</dbReference>
<evidence type="ECO:0000256" key="8">
    <source>
        <dbReference type="ARBA" id="ARBA00030762"/>
    </source>
</evidence>
<keyword evidence="4 10" id="KW-0479">Metal-binding</keyword>
<evidence type="ECO:0000256" key="9">
    <source>
        <dbReference type="PIRSR" id="PIRSR001480-1"/>
    </source>
</evidence>
<dbReference type="GO" id="GO:0008270">
    <property type="term" value="F:zinc ion binding"/>
    <property type="evidence" value="ECO:0007669"/>
    <property type="project" value="InterPro"/>
</dbReference>
<dbReference type="Gene3D" id="1.10.441.10">
    <property type="entry name" value="Phosphomannose Isomerase, domain 2"/>
    <property type="match status" value="1"/>
</dbReference>
<dbReference type="PRINTS" id="PR00714">
    <property type="entry name" value="MAN6PISMRASE"/>
</dbReference>
<dbReference type="PANTHER" id="PTHR10309">
    <property type="entry name" value="MANNOSE-6-PHOSPHATE ISOMERASE"/>
    <property type="match status" value="1"/>
</dbReference>
<feature type="binding site" evidence="10">
    <location>
        <position position="98"/>
    </location>
    <ligand>
        <name>Zn(2+)</name>
        <dbReference type="ChEBI" id="CHEBI:29105"/>
    </ligand>
</feature>
<dbReference type="EC" id="5.3.1.8" evidence="3"/>
<feature type="active site" evidence="9">
    <location>
        <position position="280"/>
    </location>
</feature>
<protein>
    <recommendedName>
        <fullName evidence="3">mannose-6-phosphate isomerase</fullName>
        <ecNumber evidence="3">5.3.1.8</ecNumber>
    </recommendedName>
    <alternativeName>
        <fullName evidence="7">Phosphohexomutase</fullName>
    </alternativeName>
    <alternativeName>
        <fullName evidence="8">Phosphomannose isomerase</fullName>
    </alternativeName>
</protein>
<evidence type="ECO:0000256" key="5">
    <source>
        <dbReference type="ARBA" id="ARBA00022833"/>
    </source>
</evidence>
<gene>
    <name evidence="13" type="ORF">TW81_12075</name>
</gene>
<dbReference type="PANTHER" id="PTHR10309:SF0">
    <property type="entry name" value="MANNOSE-6-PHOSPHATE ISOMERASE"/>
    <property type="match status" value="1"/>
</dbReference>
<evidence type="ECO:0000256" key="2">
    <source>
        <dbReference type="ARBA" id="ARBA00010772"/>
    </source>
</evidence>
<comment type="cofactor">
    <cofactor evidence="10">
        <name>Zn(2+)</name>
        <dbReference type="ChEBI" id="CHEBI:29105"/>
    </cofactor>
    <text evidence="10">Binds 1 zinc ion per subunit.</text>
</comment>
<evidence type="ECO:0000259" key="11">
    <source>
        <dbReference type="Pfam" id="PF20511"/>
    </source>
</evidence>
<dbReference type="RefSeq" id="WP_045955959.1">
    <property type="nucleotide sequence ID" value="NZ_JXXV01000018.1"/>
</dbReference>
<comment type="catalytic activity">
    <reaction evidence="1">
        <text>D-mannose 6-phosphate = D-fructose 6-phosphate</text>
        <dbReference type="Rhea" id="RHEA:12356"/>
        <dbReference type="ChEBI" id="CHEBI:58735"/>
        <dbReference type="ChEBI" id="CHEBI:61527"/>
        <dbReference type="EC" id="5.3.1.8"/>
    </reaction>
</comment>
<dbReference type="InterPro" id="IPR046457">
    <property type="entry name" value="PMI_typeI_cat"/>
</dbReference>
<dbReference type="InterPro" id="IPR001250">
    <property type="entry name" value="Man6P_Isoase-1"/>
</dbReference>
<evidence type="ECO:0000256" key="3">
    <source>
        <dbReference type="ARBA" id="ARBA00011956"/>
    </source>
</evidence>
<dbReference type="InterPro" id="IPR014710">
    <property type="entry name" value="RmlC-like_jellyroll"/>
</dbReference>
<evidence type="ECO:0000313" key="13">
    <source>
        <dbReference type="EMBL" id="KJY82932.1"/>
    </source>
</evidence>
<dbReference type="EMBL" id="JXXV01000018">
    <property type="protein sequence ID" value="KJY82932.1"/>
    <property type="molecule type" value="Genomic_DNA"/>
</dbReference>
<dbReference type="GO" id="GO:0005829">
    <property type="term" value="C:cytosol"/>
    <property type="evidence" value="ECO:0007669"/>
    <property type="project" value="TreeGrafter"/>
</dbReference>
<proteinExistence type="inferred from homology"/>
<dbReference type="NCBIfam" id="TIGR00218">
    <property type="entry name" value="manA"/>
    <property type="match status" value="1"/>
</dbReference>
<keyword evidence="5 10" id="KW-0862">Zinc</keyword>
<evidence type="ECO:0000256" key="10">
    <source>
        <dbReference type="PIRSR" id="PIRSR001480-2"/>
    </source>
</evidence>
<dbReference type="Gene3D" id="2.60.120.10">
    <property type="entry name" value="Jelly Rolls"/>
    <property type="match status" value="2"/>
</dbReference>
<dbReference type="Pfam" id="PF21621">
    <property type="entry name" value="MPI_cupin_dom"/>
    <property type="match status" value="1"/>
</dbReference>
<dbReference type="OrthoDB" id="9792649at2"/>
<keyword evidence="14" id="KW-1185">Reference proteome</keyword>
<dbReference type="CDD" id="cd07011">
    <property type="entry name" value="cupin_PMI_type_I_N"/>
    <property type="match status" value="1"/>
</dbReference>
<name>A0A0F4NIK0_9VIBR</name>